<dbReference type="PANTHER" id="PTHR13024:SF0">
    <property type="entry name" value="MICROSOMAL TRIACYLGLYCEROL TRANSFER PROTEIN"/>
    <property type="match status" value="1"/>
</dbReference>
<accession>A0A8S2DFH7</accession>
<proteinExistence type="predicted"/>
<dbReference type="GO" id="GO:0008289">
    <property type="term" value="F:lipid binding"/>
    <property type="evidence" value="ECO:0007669"/>
    <property type="project" value="InterPro"/>
</dbReference>
<dbReference type="AlphaFoldDB" id="A0A8S2DFH7"/>
<dbReference type="GO" id="GO:0016323">
    <property type="term" value="C:basolateral plasma membrane"/>
    <property type="evidence" value="ECO:0007669"/>
    <property type="project" value="TreeGrafter"/>
</dbReference>
<dbReference type="Proteomes" id="UP000677228">
    <property type="component" value="Unassembled WGS sequence"/>
</dbReference>
<dbReference type="InterPro" id="IPR045811">
    <property type="entry name" value="MTP_lip-bd"/>
</dbReference>
<dbReference type="Proteomes" id="UP000682733">
    <property type="component" value="Unassembled WGS sequence"/>
</dbReference>
<protein>
    <recommendedName>
        <fullName evidence="5">MTP large subunit lipid-binding domain-containing protein</fullName>
    </recommendedName>
</protein>
<dbReference type="InterPro" id="IPR039988">
    <property type="entry name" value="MTTP"/>
</dbReference>
<dbReference type="Pfam" id="PF19444">
    <property type="entry name" value="MTP_lip_bd"/>
    <property type="match status" value="1"/>
</dbReference>
<dbReference type="GO" id="GO:0005548">
    <property type="term" value="F:phospholipid transporter activity"/>
    <property type="evidence" value="ECO:0007669"/>
    <property type="project" value="InterPro"/>
</dbReference>
<evidence type="ECO:0000256" key="3">
    <source>
        <dbReference type="ARBA" id="ARBA00022729"/>
    </source>
</evidence>
<evidence type="ECO:0000313" key="6">
    <source>
        <dbReference type="EMBL" id="CAF0883029.1"/>
    </source>
</evidence>
<dbReference type="EMBL" id="CAJOBA010002984">
    <property type="protein sequence ID" value="CAF3666494.1"/>
    <property type="molecule type" value="Genomic_DNA"/>
</dbReference>
<evidence type="ECO:0000256" key="4">
    <source>
        <dbReference type="ARBA" id="ARBA00022824"/>
    </source>
</evidence>
<evidence type="ECO:0000259" key="5">
    <source>
        <dbReference type="Pfam" id="PF19444"/>
    </source>
</evidence>
<dbReference type="EMBL" id="CAJNOK010002983">
    <property type="protein sequence ID" value="CAF0883029.1"/>
    <property type="molecule type" value="Genomic_DNA"/>
</dbReference>
<feature type="domain" description="MTP large subunit lipid-binding" evidence="5">
    <location>
        <begin position="99"/>
        <end position="393"/>
    </location>
</feature>
<sequence>MGTDLGKAIKSSLERYQVISLIRSLYHEHNRRSYGIQIRQLAGLILLKTNISIPDFVNIILSTLDKNNHQLGLYMWRAINTISQNNELLAKKLKFIIDQQMILLNFDALAYKGQSDYYYRPFLTTNNFSTYYTISQLMSRMGTLKESDFIINLQQHETKDVYEILSVGHNLFGVSAQGLESYVTDNVDELDQSAQEEELHAQLRINILNIQLTPVELFQGMAELMGAVWGAPSELTSAFKSNLMVHDLSHYIHLHNGIVVHYEAQSAVSLDLSGMASISLWNRNSHLVIRVSTGFTIRSHINILFDIITTGINLTISANTIVDYTTDVDYADSPICVCMQMTIQPIQVHDNIENFYSIKQKQSYRWFKNRTRTYPGIDYSFTDKNNQMCRLLHNS</sequence>
<evidence type="ECO:0000256" key="1">
    <source>
        <dbReference type="ARBA" id="ARBA00004240"/>
    </source>
</evidence>
<organism evidence="6 8">
    <name type="scientific">Didymodactylos carnosus</name>
    <dbReference type="NCBI Taxonomy" id="1234261"/>
    <lineage>
        <taxon>Eukaryota</taxon>
        <taxon>Metazoa</taxon>
        <taxon>Spiralia</taxon>
        <taxon>Gnathifera</taxon>
        <taxon>Rotifera</taxon>
        <taxon>Eurotatoria</taxon>
        <taxon>Bdelloidea</taxon>
        <taxon>Philodinida</taxon>
        <taxon>Philodinidae</taxon>
        <taxon>Didymodactylos</taxon>
    </lineage>
</organism>
<keyword evidence="4" id="KW-0256">Endoplasmic reticulum</keyword>
<dbReference type="GO" id="GO:0005783">
    <property type="term" value="C:endoplasmic reticulum"/>
    <property type="evidence" value="ECO:0007669"/>
    <property type="project" value="UniProtKB-SubCell"/>
</dbReference>
<comment type="subcellular location">
    <subcellularLocation>
        <location evidence="1">Endoplasmic reticulum</location>
    </subcellularLocation>
</comment>
<dbReference type="GO" id="GO:0005794">
    <property type="term" value="C:Golgi apparatus"/>
    <property type="evidence" value="ECO:0007669"/>
    <property type="project" value="TreeGrafter"/>
</dbReference>
<reference evidence="6" key="1">
    <citation type="submission" date="2021-02" db="EMBL/GenBank/DDBJ databases">
        <authorList>
            <person name="Nowell W R."/>
        </authorList>
    </citation>
    <scope>NUCLEOTIDE SEQUENCE</scope>
</reference>
<dbReference type="PANTHER" id="PTHR13024">
    <property type="entry name" value="MICROSOMAL TRIGLYCERIDE TRANSFER PROTEIN, LARGE SUBUNIT"/>
    <property type="match status" value="1"/>
</dbReference>
<dbReference type="GO" id="GO:0042157">
    <property type="term" value="P:lipoprotein metabolic process"/>
    <property type="evidence" value="ECO:0007669"/>
    <property type="project" value="TreeGrafter"/>
</dbReference>
<comment type="caution">
    <text evidence="6">The sequence shown here is derived from an EMBL/GenBank/DDBJ whole genome shotgun (WGS) entry which is preliminary data.</text>
</comment>
<keyword evidence="2" id="KW-0813">Transport</keyword>
<name>A0A8S2DFH7_9BILA</name>
<gene>
    <name evidence="6" type="ORF">OVA965_LOCUS8722</name>
    <name evidence="7" type="ORF">TMI583_LOCUS8718</name>
</gene>
<keyword evidence="3" id="KW-0732">Signal</keyword>
<evidence type="ECO:0000313" key="7">
    <source>
        <dbReference type="EMBL" id="CAF3666494.1"/>
    </source>
</evidence>
<evidence type="ECO:0000313" key="8">
    <source>
        <dbReference type="Proteomes" id="UP000677228"/>
    </source>
</evidence>
<evidence type="ECO:0000256" key="2">
    <source>
        <dbReference type="ARBA" id="ARBA00022448"/>
    </source>
</evidence>